<evidence type="ECO:0000256" key="5">
    <source>
        <dbReference type="SAM" id="MobiDB-lite"/>
    </source>
</evidence>
<dbReference type="InterPro" id="IPR011020">
    <property type="entry name" value="HTTM-like"/>
</dbReference>
<keyword evidence="3 6" id="KW-1133">Transmembrane helix</keyword>
<dbReference type="GO" id="GO:0012505">
    <property type="term" value="C:endomembrane system"/>
    <property type="evidence" value="ECO:0007669"/>
    <property type="project" value="UniProtKB-SubCell"/>
</dbReference>
<dbReference type="InterPro" id="IPR052964">
    <property type="entry name" value="Sporulation_signal_mat"/>
</dbReference>
<evidence type="ECO:0000256" key="6">
    <source>
        <dbReference type="SAM" id="Phobius"/>
    </source>
</evidence>
<evidence type="ECO:0000256" key="3">
    <source>
        <dbReference type="ARBA" id="ARBA00022989"/>
    </source>
</evidence>
<feature type="transmembrane region" description="Helical" evidence="6">
    <location>
        <begin position="43"/>
        <end position="62"/>
    </location>
</feature>
<evidence type="ECO:0000313" key="8">
    <source>
        <dbReference type="EMBL" id="TFH56311.1"/>
    </source>
</evidence>
<feature type="transmembrane region" description="Helical" evidence="6">
    <location>
        <begin position="277"/>
        <end position="301"/>
    </location>
</feature>
<feature type="region of interest" description="Disordered" evidence="5">
    <location>
        <begin position="335"/>
        <end position="358"/>
    </location>
</feature>
<comment type="subcellular location">
    <subcellularLocation>
        <location evidence="1">Endomembrane system</location>
        <topology evidence="1">Multi-pass membrane protein</topology>
    </subcellularLocation>
</comment>
<dbReference type="RefSeq" id="WP_134779553.1">
    <property type="nucleotide sequence ID" value="NZ_SPDS01000001.1"/>
</dbReference>
<feature type="domain" description="HTTM-like" evidence="7">
    <location>
        <begin position="37"/>
        <end position="314"/>
    </location>
</feature>
<feature type="transmembrane region" description="Helical" evidence="6">
    <location>
        <begin position="189"/>
        <end position="207"/>
    </location>
</feature>
<evidence type="ECO:0000259" key="7">
    <source>
        <dbReference type="SMART" id="SM00752"/>
    </source>
</evidence>
<feature type="transmembrane region" description="Helical" evidence="6">
    <location>
        <begin position="249"/>
        <end position="270"/>
    </location>
</feature>
<evidence type="ECO:0000256" key="1">
    <source>
        <dbReference type="ARBA" id="ARBA00004127"/>
    </source>
</evidence>
<sequence length="358" mass="40360">MELRQEATTAPSIRTWVSKNRNFVPNALNWTYRWFSETRHAPYGLAVMRIASGLFILGWLLANIPVAAKVWGPGSAYLEPYRSVLGYQWPLDILRDAGLGFFIAWYVVAILLAIAFVVGWRTRIITPLFFIFYTAINAQNTPISDGGNYFIRIMLIYLIFADLSKYWSVDSWLLKRSGKTRKEFEAVTVLHNLSLCLVVAQLCLVYLEAGLYKVQGKLWQNGTAMYYPVSSEAYGVFPWLSELITANSWVVALITYVTVIAQIAFPFMLFHKISRRIALVTILGMHIGIAVVMGLPFFSGIMASADAVLVSSATWVTIQIWLAGLWRKVFHSRKSPDAKSDADEPEFIEEAEKASSTV</sequence>
<accession>A0A4Y8TXK7</accession>
<feature type="transmembrane region" description="Helical" evidence="6">
    <location>
        <begin position="125"/>
        <end position="143"/>
    </location>
</feature>
<dbReference type="Proteomes" id="UP000297638">
    <property type="component" value="Unassembled WGS sequence"/>
</dbReference>
<feature type="transmembrane region" description="Helical" evidence="6">
    <location>
        <begin position="149"/>
        <end position="168"/>
    </location>
</feature>
<organism evidence="8 9">
    <name type="scientific">Glutamicibacter arilaitensis</name>
    <dbReference type="NCBI Taxonomy" id="256701"/>
    <lineage>
        <taxon>Bacteria</taxon>
        <taxon>Bacillati</taxon>
        <taxon>Actinomycetota</taxon>
        <taxon>Actinomycetes</taxon>
        <taxon>Micrococcales</taxon>
        <taxon>Micrococcaceae</taxon>
        <taxon>Glutamicibacter</taxon>
    </lineage>
</organism>
<evidence type="ECO:0000313" key="9">
    <source>
        <dbReference type="Proteomes" id="UP000297638"/>
    </source>
</evidence>
<dbReference type="Pfam" id="PF05090">
    <property type="entry name" value="HTTM"/>
    <property type="match status" value="1"/>
</dbReference>
<dbReference type="SMART" id="SM00752">
    <property type="entry name" value="HTTM"/>
    <property type="match status" value="1"/>
</dbReference>
<gene>
    <name evidence="8" type="ORF">EXY26_04475</name>
</gene>
<evidence type="ECO:0000256" key="4">
    <source>
        <dbReference type="ARBA" id="ARBA00023136"/>
    </source>
</evidence>
<dbReference type="InterPro" id="IPR053934">
    <property type="entry name" value="HTTM_dom"/>
</dbReference>
<name>A0A4Y8TXK7_9MICC</name>
<evidence type="ECO:0000256" key="2">
    <source>
        <dbReference type="ARBA" id="ARBA00022692"/>
    </source>
</evidence>
<dbReference type="EMBL" id="SPDS01000001">
    <property type="protein sequence ID" value="TFH56311.1"/>
    <property type="molecule type" value="Genomic_DNA"/>
</dbReference>
<feature type="transmembrane region" description="Helical" evidence="6">
    <location>
        <begin position="307"/>
        <end position="326"/>
    </location>
</feature>
<keyword evidence="2 6" id="KW-0812">Transmembrane</keyword>
<dbReference type="AlphaFoldDB" id="A0A4Y8TXK7"/>
<comment type="caution">
    <text evidence="8">The sequence shown here is derived from an EMBL/GenBank/DDBJ whole genome shotgun (WGS) entry which is preliminary data.</text>
</comment>
<reference evidence="8 9" key="1">
    <citation type="submission" date="2019-03" db="EMBL/GenBank/DDBJ databases">
        <title>Glutamicibacter sp. LJH19 genome.</title>
        <authorList>
            <person name="Sinai Borker S."/>
            <person name="Kumar R."/>
        </authorList>
    </citation>
    <scope>NUCLEOTIDE SEQUENCE [LARGE SCALE GENOMIC DNA]</scope>
    <source>
        <strain evidence="8 9">LJH19</strain>
    </source>
</reference>
<feature type="transmembrane region" description="Helical" evidence="6">
    <location>
        <begin position="97"/>
        <end position="118"/>
    </location>
</feature>
<protein>
    <submittedName>
        <fullName evidence="8">HTTM domain-containing protein</fullName>
    </submittedName>
</protein>
<keyword evidence="4 6" id="KW-0472">Membrane</keyword>
<proteinExistence type="predicted"/>
<dbReference type="PANTHER" id="PTHR39535:SF2">
    <property type="entry name" value="HTTM DOMAIN-CONTAINING PROTEIN"/>
    <property type="match status" value="1"/>
</dbReference>
<dbReference type="PANTHER" id="PTHR39535">
    <property type="entry name" value="SPORULATION-DELAYING PROTEIN SDPB"/>
    <property type="match status" value="1"/>
</dbReference>